<proteinExistence type="predicted"/>
<reference evidence="1 2" key="1">
    <citation type="submission" date="2024-02" db="EMBL/GenBank/DDBJ databases">
        <title>Chromosome-level genome assembly of the Eurasian Minnow (Phoxinus phoxinus).</title>
        <authorList>
            <person name="Oriowo T.O."/>
            <person name="Martin S."/>
            <person name="Stange M."/>
            <person name="Chrysostomakis Y."/>
            <person name="Brown T."/>
            <person name="Winkler S."/>
            <person name="Kukowka S."/>
            <person name="Myers E.W."/>
            <person name="Bohne A."/>
        </authorList>
    </citation>
    <scope>NUCLEOTIDE SEQUENCE [LARGE SCALE GENOMIC DNA]</scope>
    <source>
        <strain evidence="1">ZFMK-TIS-60720</strain>
        <tissue evidence="1">Whole Organism</tissue>
    </source>
</reference>
<dbReference type="AlphaFoldDB" id="A0AAN9H4P0"/>
<dbReference type="Proteomes" id="UP001364617">
    <property type="component" value="Unassembled WGS sequence"/>
</dbReference>
<comment type="caution">
    <text evidence="1">The sequence shown here is derived from an EMBL/GenBank/DDBJ whole genome shotgun (WGS) entry which is preliminary data.</text>
</comment>
<gene>
    <name evidence="1" type="ORF">R3I93_011940</name>
</gene>
<name>A0AAN9H4P0_9TELE</name>
<keyword evidence="2" id="KW-1185">Reference proteome</keyword>
<evidence type="ECO:0000313" key="2">
    <source>
        <dbReference type="Proteomes" id="UP001364617"/>
    </source>
</evidence>
<organism evidence="1 2">
    <name type="scientific">Phoxinus phoxinus</name>
    <name type="common">Eurasian minnow</name>
    <dbReference type="NCBI Taxonomy" id="58324"/>
    <lineage>
        <taxon>Eukaryota</taxon>
        <taxon>Metazoa</taxon>
        <taxon>Chordata</taxon>
        <taxon>Craniata</taxon>
        <taxon>Vertebrata</taxon>
        <taxon>Euteleostomi</taxon>
        <taxon>Actinopterygii</taxon>
        <taxon>Neopterygii</taxon>
        <taxon>Teleostei</taxon>
        <taxon>Ostariophysi</taxon>
        <taxon>Cypriniformes</taxon>
        <taxon>Leuciscidae</taxon>
        <taxon>Phoxininae</taxon>
        <taxon>Phoxinus</taxon>
    </lineage>
</organism>
<sequence length="79" mass="9278">MAMFYALGARRCALKAPQTGLRRAWRVRERARYRRDSSELFQRKTFVIVMMGECEARRLCACALESAWPISQYSWENLG</sequence>
<protein>
    <submittedName>
        <fullName evidence="1">Uncharacterized protein</fullName>
    </submittedName>
</protein>
<evidence type="ECO:0000313" key="1">
    <source>
        <dbReference type="EMBL" id="KAK7150840.1"/>
    </source>
</evidence>
<dbReference type="EMBL" id="JAYKXH010000012">
    <property type="protein sequence ID" value="KAK7150840.1"/>
    <property type="molecule type" value="Genomic_DNA"/>
</dbReference>
<accession>A0AAN9H4P0</accession>